<dbReference type="PANTHER" id="PTHR43775">
    <property type="entry name" value="FATTY ACID SYNTHASE"/>
    <property type="match status" value="1"/>
</dbReference>
<accession>A0A9X0AHT4</accession>
<organism evidence="5 6">
    <name type="scientific">Sclerotinia nivalis</name>
    <dbReference type="NCBI Taxonomy" id="352851"/>
    <lineage>
        <taxon>Eukaryota</taxon>
        <taxon>Fungi</taxon>
        <taxon>Dikarya</taxon>
        <taxon>Ascomycota</taxon>
        <taxon>Pezizomycotina</taxon>
        <taxon>Leotiomycetes</taxon>
        <taxon>Helotiales</taxon>
        <taxon>Sclerotiniaceae</taxon>
        <taxon>Sclerotinia</taxon>
    </lineage>
</organism>
<dbReference type="InterPro" id="IPR013968">
    <property type="entry name" value="PKS_KR"/>
</dbReference>
<keyword evidence="6" id="KW-1185">Reference proteome</keyword>
<dbReference type="Pfam" id="PF00550">
    <property type="entry name" value="PP-binding"/>
    <property type="match status" value="1"/>
</dbReference>
<protein>
    <recommendedName>
        <fullName evidence="4">Carrier domain-containing protein</fullName>
    </recommendedName>
</protein>
<evidence type="ECO:0000256" key="2">
    <source>
        <dbReference type="ARBA" id="ARBA00022553"/>
    </source>
</evidence>
<feature type="region of interest" description="Disordered" evidence="3">
    <location>
        <begin position="58"/>
        <end position="87"/>
    </location>
</feature>
<dbReference type="InterPro" id="IPR050091">
    <property type="entry name" value="PKS_NRPS_Biosynth_Enz"/>
</dbReference>
<dbReference type="OrthoDB" id="329835at2759"/>
<dbReference type="GO" id="GO:0006633">
    <property type="term" value="P:fatty acid biosynthetic process"/>
    <property type="evidence" value="ECO:0007669"/>
    <property type="project" value="TreeGrafter"/>
</dbReference>
<dbReference type="GO" id="GO:0004312">
    <property type="term" value="F:fatty acid synthase activity"/>
    <property type="evidence" value="ECO:0007669"/>
    <property type="project" value="TreeGrafter"/>
</dbReference>
<name>A0A9X0AHT4_9HELO</name>
<dbReference type="PANTHER" id="PTHR43775:SF28">
    <property type="entry name" value="SYNTHASE, PUTATIVE-RELATED"/>
    <property type="match status" value="1"/>
</dbReference>
<dbReference type="SMART" id="SM00822">
    <property type="entry name" value="PKS_KR"/>
    <property type="match status" value="1"/>
</dbReference>
<dbReference type="EMBL" id="JAPEIS010000010">
    <property type="protein sequence ID" value="KAJ8062604.1"/>
    <property type="molecule type" value="Genomic_DNA"/>
</dbReference>
<dbReference type="SMART" id="SM00823">
    <property type="entry name" value="PKS_PP"/>
    <property type="match status" value="1"/>
</dbReference>
<dbReference type="GO" id="GO:0031177">
    <property type="term" value="F:phosphopantetheine binding"/>
    <property type="evidence" value="ECO:0007669"/>
    <property type="project" value="InterPro"/>
</dbReference>
<dbReference type="Gene3D" id="1.10.1200.10">
    <property type="entry name" value="ACP-like"/>
    <property type="match status" value="1"/>
</dbReference>
<reference evidence="5" key="1">
    <citation type="submission" date="2022-11" db="EMBL/GenBank/DDBJ databases">
        <title>Genome Resource of Sclerotinia nivalis Strain SnTB1, a Plant Pathogen Isolated from American Ginseng.</title>
        <authorList>
            <person name="Fan S."/>
        </authorList>
    </citation>
    <scope>NUCLEOTIDE SEQUENCE</scope>
    <source>
        <strain evidence="5">SnTB1</strain>
    </source>
</reference>
<comment type="caution">
    <text evidence="5">The sequence shown here is derived from an EMBL/GenBank/DDBJ whole genome shotgun (WGS) entry which is preliminary data.</text>
</comment>
<sequence>MELLLGVATGSFMDHSVEIPNENRRGQLRYFESQSGMWFADKENSLFRDFLRHLHEAEKQKGPDEEVDPNSPETRPASSNRYHVISSETETPDYLEKGLIKPITIAKEFDASSVAEAFKYLLPGTHTGRVGIRIRDVDGRLTLSNEVFNPPQKLQLDPESSYLLVGGLGGLGRAISTYMSDNDQAFIGELKSMDVDVITVCGDINELDDVSRAVAEARTPLKGVLQLSAVQADENFARLTKEQWDYSLGPKVTGTWNLHHATAGIKLDFFLLFSSMSCVIGLPGQANYASGNSFLDAFVQYRNNLGLACSSVDIGPVADVGFLSDNTSLLQTATLTGFKTLVEQEMLDSIALSMMAKIPDSSKCTSTFFDPNVFVLGLESTIPLSSPANRAVWKKDRRMAIYHNDSGHTVEVAASSDQLKNYIANARADPVILKTPEAAIYSAKEIGKRLFGLLLKDDRDSNTSLALADLGLDSLVAIELRAWWKQAFGFDISVLEMLGMGNLEALGGHVSERLLQIIAEDSKND</sequence>
<dbReference type="PROSITE" id="PS50075">
    <property type="entry name" value="CARRIER"/>
    <property type="match status" value="1"/>
</dbReference>
<dbReference type="Pfam" id="PF08659">
    <property type="entry name" value="KR"/>
    <property type="match status" value="1"/>
</dbReference>
<evidence type="ECO:0000259" key="4">
    <source>
        <dbReference type="PROSITE" id="PS50075"/>
    </source>
</evidence>
<dbReference type="Gene3D" id="3.40.50.720">
    <property type="entry name" value="NAD(P)-binding Rossmann-like Domain"/>
    <property type="match status" value="1"/>
</dbReference>
<dbReference type="SUPFAM" id="SSF47336">
    <property type="entry name" value="ACP-like"/>
    <property type="match status" value="1"/>
</dbReference>
<dbReference type="AlphaFoldDB" id="A0A9X0AHT4"/>
<evidence type="ECO:0000313" key="5">
    <source>
        <dbReference type="EMBL" id="KAJ8062604.1"/>
    </source>
</evidence>
<dbReference type="InterPro" id="IPR057326">
    <property type="entry name" value="KR_dom"/>
</dbReference>
<dbReference type="InterPro" id="IPR009081">
    <property type="entry name" value="PP-bd_ACP"/>
</dbReference>
<dbReference type="GO" id="GO:0044550">
    <property type="term" value="P:secondary metabolite biosynthetic process"/>
    <property type="evidence" value="ECO:0007669"/>
    <property type="project" value="TreeGrafter"/>
</dbReference>
<feature type="compositionally biased region" description="Polar residues" evidence="3">
    <location>
        <begin position="71"/>
        <end position="87"/>
    </location>
</feature>
<dbReference type="InterPro" id="IPR020806">
    <property type="entry name" value="PKS_PP-bd"/>
</dbReference>
<dbReference type="InterPro" id="IPR036736">
    <property type="entry name" value="ACP-like_sf"/>
</dbReference>
<evidence type="ECO:0000313" key="6">
    <source>
        <dbReference type="Proteomes" id="UP001152300"/>
    </source>
</evidence>
<keyword evidence="1" id="KW-0596">Phosphopantetheine</keyword>
<proteinExistence type="predicted"/>
<keyword evidence="2" id="KW-0597">Phosphoprotein</keyword>
<evidence type="ECO:0000256" key="3">
    <source>
        <dbReference type="SAM" id="MobiDB-lite"/>
    </source>
</evidence>
<evidence type="ECO:0000256" key="1">
    <source>
        <dbReference type="ARBA" id="ARBA00022450"/>
    </source>
</evidence>
<dbReference type="SUPFAM" id="SSF51735">
    <property type="entry name" value="NAD(P)-binding Rossmann-fold domains"/>
    <property type="match status" value="1"/>
</dbReference>
<feature type="domain" description="Carrier" evidence="4">
    <location>
        <begin position="437"/>
        <end position="514"/>
    </location>
</feature>
<dbReference type="Proteomes" id="UP001152300">
    <property type="component" value="Unassembled WGS sequence"/>
</dbReference>
<dbReference type="InterPro" id="IPR036291">
    <property type="entry name" value="NAD(P)-bd_dom_sf"/>
</dbReference>
<gene>
    <name evidence="5" type="ORF">OCU04_009128</name>
</gene>